<evidence type="ECO:0000256" key="1">
    <source>
        <dbReference type="SAM" id="MobiDB-lite"/>
    </source>
</evidence>
<dbReference type="AlphaFoldDB" id="A0ABD5NH19"/>
<feature type="transmembrane region" description="Helical" evidence="2">
    <location>
        <begin position="37"/>
        <end position="55"/>
    </location>
</feature>
<dbReference type="Proteomes" id="UP001595660">
    <property type="component" value="Unassembled WGS sequence"/>
</dbReference>
<keyword evidence="2" id="KW-1133">Transmembrane helix</keyword>
<evidence type="ECO:0008006" key="5">
    <source>
        <dbReference type="Google" id="ProtNLM"/>
    </source>
</evidence>
<evidence type="ECO:0000313" key="4">
    <source>
        <dbReference type="Proteomes" id="UP001595660"/>
    </source>
</evidence>
<dbReference type="GeneID" id="69118665"/>
<organism evidence="3 4">
    <name type="scientific">Halobacterium litoreum</name>
    <dbReference type="NCBI Taxonomy" id="2039234"/>
    <lineage>
        <taxon>Archaea</taxon>
        <taxon>Methanobacteriati</taxon>
        <taxon>Methanobacteriota</taxon>
        <taxon>Stenosarchaea group</taxon>
        <taxon>Halobacteria</taxon>
        <taxon>Halobacteriales</taxon>
        <taxon>Halobacteriaceae</taxon>
        <taxon>Halobacterium</taxon>
    </lineage>
</organism>
<keyword evidence="2" id="KW-0812">Transmembrane</keyword>
<gene>
    <name evidence="3" type="ORF">ACFOKC_11410</name>
</gene>
<name>A0ABD5NH19_9EURY</name>
<keyword evidence="4" id="KW-1185">Reference proteome</keyword>
<protein>
    <recommendedName>
        <fullName evidence="5">DUF4129 domain-containing protein</fullName>
    </recommendedName>
</protein>
<feature type="region of interest" description="Disordered" evidence="1">
    <location>
        <begin position="63"/>
        <end position="88"/>
    </location>
</feature>
<evidence type="ECO:0000256" key="2">
    <source>
        <dbReference type="SAM" id="Phobius"/>
    </source>
</evidence>
<proteinExistence type="predicted"/>
<keyword evidence="2" id="KW-0472">Membrane</keyword>
<reference evidence="3 4" key="1">
    <citation type="journal article" date="2019" name="Int. J. Syst. Evol. Microbiol.">
        <title>The Global Catalogue of Microorganisms (GCM) 10K type strain sequencing project: providing services to taxonomists for standard genome sequencing and annotation.</title>
        <authorList>
            <consortium name="The Broad Institute Genomics Platform"/>
            <consortium name="The Broad Institute Genome Sequencing Center for Infectious Disease"/>
            <person name="Wu L."/>
            <person name="Ma J."/>
        </authorList>
    </citation>
    <scope>NUCLEOTIDE SEQUENCE [LARGE SCALE GENOMIC DNA]</scope>
    <source>
        <strain evidence="3 4">CGMCC 1.12562</strain>
    </source>
</reference>
<dbReference type="InterPro" id="IPR055693">
    <property type="entry name" value="DUF7269"/>
</dbReference>
<sequence>MTVVRRVLLVFGLVFSLLGFAVVVQPGVVDTVRLPDVPTVIVGGFALLLGVTTYLSRRHTEFRDASDDEERNEHLEDRYEPPRPGADVDERLREGAGDLIASASGNRFRERMELLAIQVLVDARGVSREDAKSQLDDGTWTDDTTAASFFCNDIDPPAQDVFSTVIGRSTVYERQVHRVVAELQSIAGLDGGEA</sequence>
<accession>A0ABD5NH19</accession>
<dbReference type="RefSeq" id="WP_232570560.1">
    <property type="nucleotide sequence ID" value="NZ_CP089466.1"/>
</dbReference>
<dbReference type="EMBL" id="JBHRWN010000002">
    <property type="protein sequence ID" value="MFC3478327.1"/>
    <property type="molecule type" value="Genomic_DNA"/>
</dbReference>
<comment type="caution">
    <text evidence="3">The sequence shown here is derived from an EMBL/GenBank/DDBJ whole genome shotgun (WGS) entry which is preliminary data.</text>
</comment>
<dbReference type="Pfam" id="PF23933">
    <property type="entry name" value="DUF7269"/>
    <property type="match status" value="1"/>
</dbReference>
<evidence type="ECO:0000313" key="3">
    <source>
        <dbReference type="EMBL" id="MFC3478327.1"/>
    </source>
</evidence>